<organism evidence="2 3">
    <name type="scientific">Pseudoalteromonas ulvae</name>
    <dbReference type="NCBI Taxonomy" id="107327"/>
    <lineage>
        <taxon>Bacteria</taxon>
        <taxon>Pseudomonadati</taxon>
        <taxon>Pseudomonadota</taxon>
        <taxon>Gammaproteobacteria</taxon>
        <taxon>Alteromonadales</taxon>
        <taxon>Pseudoalteromonadaceae</taxon>
        <taxon>Pseudoalteromonas</taxon>
    </lineage>
</organism>
<evidence type="ECO:0000313" key="3">
    <source>
        <dbReference type="Proteomes" id="UP000194841"/>
    </source>
</evidence>
<keyword evidence="1" id="KW-0732">Signal</keyword>
<sequence>MKNRLVSALWCLPLMIGSTWAEATRWFEAEIIIFEQKSDPLLREDFSFELKPINNTQSQQLLINQIEQQQLNACLNNARPVLAGDALISDRQVIQSVDCPEQGEYLSGLDRIPVVLSAEPFDHMDSVYLLAPEQLQFNDVMQRLKNQGLKPLLHTGWRFPEEPEKRAPYYRVLAGKKLENAAQMSFIEATRPSNQAPSNDLLALLLVDNQTEALPPASTLWQIDGQIQIYVQHYLFINAQFNYLENNAVSGEIQSAYFEQFRRVYSGDVHYLDHPKFGLIIQIRKFKH</sequence>
<name>A0A244CP44_PSEDV</name>
<feature type="chain" id="PRO_5013394836" description="Orphan protein" evidence="1">
    <location>
        <begin position="24"/>
        <end position="288"/>
    </location>
</feature>
<feature type="signal peptide" evidence="1">
    <location>
        <begin position="1"/>
        <end position="23"/>
    </location>
</feature>
<dbReference type="RefSeq" id="WP_086745233.1">
    <property type="nucleotide sequence ID" value="NZ_MWPV01000005.1"/>
</dbReference>
<evidence type="ECO:0000256" key="1">
    <source>
        <dbReference type="SAM" id="SignalP"/>
    </source>
</evidence>
<dbReference type="OrthoDB" id="5566524at2"/>
<dbReference type="AlphaFoldDB" id="A0A244CP44"/>
<accession>A0A244CP44</accession>
<keyword evidence="3" id="KW-1185">Reference proteome</keyword>
<evidence type="ECO:0008006" key="4">
    <source>
        <dbReference type="Google" id="ProtNLM"/>
    </source>
</evidence>
<comment type="caution">
    <text evidence="2">The sequence shown here is derived from an EMBL/GenBank/DDBJ whole genome shotgun (WGS) entry which is preliminary data.</text>
</comment>
<evidence type="ECO:0000313" key="2">
    <source>
        <dbReference type="EMBL" id="OUL56979.1"/>
    </source>
</evidence>
<dbReference type="Pfam" id="PF10972">
    <property type="entry name" value="CsiV"/>
    <property type="match status" value="1"/>
</dbReference>
<dbReference type="EMBL" id="MWPV01000005">
    <property type="protein sequence ID" value="OUL56979.1"/>
    <property type="molecule type" value="Genomic_DNA"/>
</dbReference>
<gene>
    <name evidence="2" type="ORF">B1199_16580</name>
</gene>
<proteinExistence type="predicted"/>
<protein>
    <recommendedName>
        <fullName evidence="4">Orphan protein</fullName>
    </recommendedName>
</protein>
<dbReference type="Proteomes" id="UP000194841">
    <property type="component" value="Unassembled WGS sequence"/>
</dbReference>
<reference evidence="2 3" key="1">
    <citation type="submission" date="2017-02" db="EMBL/GenBank/DDBJ databases">
        <title>Pseudoalteromonas ulvae TC14 Genome.</title>
        <authorList>
            <person name="Molmeret M."/>
        </authorList>
    </citation>
    <scope>NUCLEOTIDE SEQUENCE [LARGE SCALE GENOMIC DNA]</scope>
    <source>
        <strain evidence="2">TC14</strain>
    </source>
</reference>
<dbReference type="InterPro" id="IPR021241">
    <property type="entry name" value="CsiV"/>
</dbReference>